<dbReference type="GeneID" id="9229726"/>
<dbReference type="EMBL" id="DS995703">
    <property type="protein sequence ID" value="EEQ31089.1"/>
    <property type="molecule type" value="Genomic_DNA"/>
</dbReference>
<accession>C5FMI6</accession>
<evidence type="ECO:0000313" key="1">
    <source>
        <dbReference type="EMBL" id="EEQ31089.1"/>
    </source>
</evidence>
<dbReference type="AlphaFoldDB" id="C5FMI6"/>
<evidence type="ECO:0000313" key="2">
    <source>
        <dbReference type="Proteomes" id="UP000002035"/>
    </source>
</evidence>
<reference evidence="2" key="1">
    <citation type="journal article" date="2012" name="MBio">
        <title>Comparative genome analysis of Trichophyton rubrum and related dermatophytes reveals candidate genes involved in infection.</title>
        <authorList>
            <person name="Martinez D.A."/>
            <person name="Oliver B.G."/>
            <person name="Graeser Y."/>
            <person name="Goldberg J.M."/>
            <person name="Li W."/>
            <person name="Martinez-Rossi N.M."/>
            <person name="Monod M."/>
            <person name="Shelest E."/>
            <person name="Barton R.C."/>
            <person name="Birch E."/>
            <person name="Brakhage A.A."/>
            <person name="Chen Z."/>
            <person name="Gurr S.J."/>
            <person name="Heiman D."/>
            <person name="Heitman J."/>
            <person name="Kosti I."/>
            <person name="Rossi A."/>
            <person name="Saif S."/>
            <person name="Samalova M."/>
            <person name="Saunders C.W."/>
            <person name="Shea T."/>
            <person name="Summerbell R.C."/>
            <person name="Xu J."/>
            <person name="Young S."/>
            <person name="Zeng Q."/>
            <person name="Birren B.W."/>
            <person name="Cuomo C.A."/>
            <person name="White T.C."/>
        </authorList>
    </citation>
    <scope>NUCLEOTIDE SEQUENCE [LARGE SCALE GENOMIC DNA]</scope>
    <source>
        <strain evidence="2">ATCC MYA-4605 / CBS 113480</strain>
    </source>
</reference>
<dbReference type="HOGENOM" id="CLU_1916581_0_0_1"/>
<gene>
    <name evidence="1" type="ORF">MCYG_03908</name>
</gene>
<keyword evidence="2" id="KW-1185">Reference proteome</keyword>
<dbReference type="RefSeq" id="XP_002848402.1">
    <property type="nucleotide sequence ID" value="XM_002848356.1"/>
</dbReference>
<sequence length="132" mass="15448">MNLPRLKPESNLRHAARYRERRRCFFTCRLFCKVFCHLLCNTFVGQKKEGQKVPALVRRTCLRPFIAQQRKRAEVHPCLAAPGRSSSVAERQDSKEQVGTGIISIEDEIFTLPFQRWHWQEEEIPRGGRPTI</sequence>
<proteinExistence type="predicted"/>
<dbReference type="Proteomes" id="UP000002035">
    <property type="component" value="Unassembled WGS sequence"/>
</dbReference>
<organism evidence="1 2">
    <name type="scientific">Arthroderma otae (strain ATCC MYA-4605 / CBS 113480)</name>
    <name type="common">Microsporum canis</name>
    <dbReference type="NCBI Taxonomy" id="554155"/>
    <lineage>
        <taxon>Eukaryota</taxon>
        <taxon>Fungi</taxon>
        <taxon>Dikarya</taxon>
        <taxon>Ascomycota</taxon>
        <taxon>Pezizomycotina</taxon>
        <taxon>Eurotiomycetes</taxon>
        <taxon>Eurotiomycetidae</taxon>
        <taxon>Onygenales</taxon>
        <taxon>Arthrodermataceae</taxon>
        <taxon>Microsporum</taxon>
    </lineage>
</organism>
<protein>
    <submittedName>
        <fullName evidence="1">Uncharacterized protein</fullName>
    </submittedName>
</protein>
<name>C5FMI6_ARTOC</name>
<dbReference type="VEuPathDB" id="FungiDB:MCYG_03908"/>